<feature type="compositionally biased region" description="Polar residues" evidence="1">
    <location>
        <begin position="533"/>
        <end position="552"/>
    </location>
</feature>
<keyword evidence="3" id="KW-1185">Reference proteome</keyword>
<dbReference type="STRING" id="2282107.A0A286U9Q5"/>
<feature type="compositionally biased region" description="Polar residues" evidence="1">
    <location>
        <begin position="450"/>
        <end position="459"/>
    </location>
</feature>
<feature type="compositionally biased region" description="Low complexity" evidence="1">
    <location>
        <begin position="1"/>
        <end position="16"/>
    </location>
</feature>
<evidence type="ECO:0000256" key="1">
    <source>
        <dbReference type="SAM" id="MobiDB-lite"/>
    </source>
</evidence>
<feature type="region of interest" description="Disordered" evidence="1">
    <location>
        <begin position="1"/>
        <end position="43"/>
    </location>
</feature>
<feature type="compositionally biased region" description="Pro residues" evidence="1">
    <location>
        <begin position="191"/>
        <end position="203"/>
    </location>
</feature>
<feature type="compositionally biased region" description="Basic and acidic residues" evidence="1">
    <location>
        <begin position="223"/>
        <end position="235"/>
    </location>
</feature>
<evidence type="ECO:0000313" key="3">
    <source>
        <dbReference type="Proteomes" id="UP000217199"/>
    </source>
</evidence>
<comment type="caution">
    <text evidence="2">The sequence shown here is derived from an EMBL/GenBank/DDBJ whole genome shotgun (WGS) entry which is preliminary data.</text>
</comment>
<gene>
    <name evidence="2" type="ORF">PNOK_0790900</name>
</gene>
<feature type="compositionally biased region" description="Polar residues" evidence="1">
    <location>
        <begin position="327"/>
        <end position="342"/>
    </location>
</feature>
<feature type="compositionally biased region" description="Low complexity" evidence="1">
    <location>
        <begin position="85"/>
        <end position="102"/>
    </location>
</feature>
<feature type="compositionally biased region" description="Polar residues" evidence="1">
    <location>
        <begin position="245"/>
        <end position="254"/>
    </location>
</feature>
<feature type="region of interest" description="Disordered" evidence="1">
    <location>
        <begin position="566"/>
        <end position="595"/>
    </location>
</feature>
<protein>
    <submittedName>
        <fullName evidence="2">Uncharacterized protein</fullName>
    </submittedName>
</protein>
<evidence type="ECO:0000313" key="2">
    <source>
        <dbReference type="EMBL" id="PAV16289.1"/>
    </source>
</evidence>
<dbReference type="AlphaFoldDB" id="A0A286U9Q5"/>
<proteinExistence type="predicted"/>
<accession>A0A286U9Q5</accession>
<feature type="compositionally biased region" description="Basic and acidic residues" evidence="1">
    <location>
        <begin position="347"/>
        <end position="363"/>
    </location>
</feature>
<dbReference type="Proteomes" id="UP000217199">
    <property type="component" value="Unassembled WGS sequence"/>
</dbReference>
<feature type="region of interest" description="Disordered" evidence="1">
    <location>
        <begin position="279"/>
        <end position="393"/>
    </location>
</feature>
<dbReference type="EMBL" id="NBII01000008">
    <property type="protein sequence ID" value="PAV16289.1"/>
    <property type="molecule type" value="Genomic_DNA"/>
</dbReference>
<dbReference type="InParanoid" id="A0A286U9Q5"/>
<feature type="region of interest" description="Disordered" evidence="1">
    <location>
        <begin position="85"/>
        <end position="264"/>
    </location>
</feature>
<reference evidence="2 3" key="1">
    <citation type="journal article" date="2017" name="Mol. Ecol.">
        <title>Comparative and population genomic landscape of Phellinus noxius: A hypervariable fungus causing root rot in trees.</title>
        <authorList>
            <person name="Chung C.L."/>
            <person name="Lee T.J."/>
            <person name="Akiba M."/>
            <person name="Lee H.H."/>
            <person name="Kuo T.H."/>
            <person name="Liu D."/>
            <person name="Ke H.M."/>
            <person name="Yokoi T."/>
            <person name="Roa M.B."/>
            <person name="Lu M.J."/>
            <person name="Chang Y.Y."/>
            <person name="Ann P.J."/>
            <person name="Tsai J.N."/>
            <person name="Chen C.Y."/>
            <person name="Tzean S.S."/>
            <person name="Ota Y."/>
            <person name="Hattori T."/>
            <person name="Sahashi N."/>
            <person name="Liou R.F."/>
            <person name="Kikuchi T."/>
            <person name="Tsai I.J."/>
        </authorList>
    </citation>
    <scope>NUCLEOTIDE SEQUENCE [LARGE SCALE GENOMIC DNA]</scope>
    <source>
        <strain evidence="2 3">FFPRI411160</strain>
    </source>
</reference>
<name>A0A286U9Q5_9AGAM</name>
<feature type="compositionally biased region" description="Polar residues" evidence="1">
    <location>
        <begin position="469"/>
        <end position="478"/>
    </location>
</feature>
<feature type="compositionally biased region" description="Polar residues" evidence="1">
    <location>
        <begin position="573"/>
        <end position="595"/>
    </location>
</feature>
<feature type="compositionally biased region" description="Polar residues" evidence="1">
    <location>
        <begin position="114"/>
        <end position="134"/>
    </location>
</feature>
<feature type="compositionally biased region" description="Low complexity" evidence="1">
    <location>
        <begin position="491"/>
        <end position="532"/>
    </location>
</feature>
<feature type="compositionally biased region" description="Low complexity" evidence="1">
    <location>
        <begin position="136"/>
        <end position="168"/>
    </location>
</feature>
<sequence>MATSSSSGTSPSPALSHTLPATISESSSTEHPDQDQAEREERRRKILARAEFAKITRALRSTLALASYKAKHNVVNVPLRTLEAQLSQRNSPNQSSQSSLLPAAFAGEKKRKTTNSLSSPGFSNTIFGQSSNYAISLGGNASSSGLGSPHHVTTSPSTSSGQGPSNPSKSLFASILALPPAKRARTIHNPEAPPVPPPPPPSKRTPKKVVKKGKRSASNTRGRGADKKGKEKEIKSVVSRRRAGSISSTHTRSSVGAEPENVNDTDIKAAATLTDIFFSRAGGNVSPRSSLSVPTSSSRLGSGIGAVPLSQIPSGSSISGSNFSDYMPSSHTRSKSITSTGSGDAIVVDRDGTQNDISNDARRSLTPTSTPRLSTRSTTATMGSGSHGSGSYLAPSAPIQHNVDNEAADLMLLLANSPSPVRPSVPRDHDITRNVYAAGRVLFPTGPGGNSQHSDSSNYRLRGLHRNSDNGSFSSTASAELVDEQQREESTPSTSPPLSEARITSPVQSPESQSSSQFEIRNVSSNSRPNPSTLSLNQFPQSTSTNDPQTPTTFHIADYINVSPSPVAPASSHTPAFSSHSAITSGTSGRFRSTVNVSSPLRKSFDRDGMSIGVGGRRLFENDPIGVEPSGNLGGNPSRRLRYGENVEETASLGSGIDLVQT</sequence>
<feature type="compositionally biased region" description="Basic residues" evidence="1">
    <location>
        <begin position="204"/>
        <end position="215"/>
    </location>
</feature>
<feature type="region of interest" description="Disordered" evidence="1">
    <location>
        <begin position="443"/>
        <end position="552"/>
    </location>
</feature>
<feature type="compositionally biased region" description="Basic and acidic residues" evidence="1">
    <location>
        <begin position="28"/>
        <end position="43"/>
    </location>
</feature>
<organism evidence="2 3">
    <name type="scientific">Pyrrhoderma noxium</name>
    <dbReference type="NCBI Taxonomy" id="2282107"/>
    <lineage>
        <taxon>Eukaryota</taxon>
        <taxon>Fungi</taxon>
        <taxon>Dikarya</taxon>
        <taxon>Basidiomycota</taxon>
        <taxon>Agaricomycotina</taxon>
        <taxon>Agaricomycetes</taxon>
        <taxon>Hymenochaetales</taxon>
        <taxon>Hymenochaetaceae</taxon>
        <taxon>Pyrrhoderma</taxon>
    </lineage>
</organism>
<feature type="compositionally biased region" description="Low complexity" evidence="1">
    <location>
        <begin position="310"/>
        <end position="324"/>
    </location>
</feature>
<feature type="compositionally biased region" description="Low complexity" evidence="1">
    <location>
        <begin position="364"/>
        <end position="381"/>
    </location>
</feature>
<feature type="compositionally biased region" description="Low complexity" evidence="1">
    <location>
        <begin position="285"/>
        <end position="301"/>
    </location>
</feature>
<dbReference type="OrthoDB" id="2163387at2759"/>